<accession>A0A9C6TXI6</accession>
<sequence>MPPPKKTIGDRVKEFKEEGMIQVGQVMMCCYCNCRVEWSKVDTIKKHINNQHHEANKTKALTSGKRQQTFEQCLETSKKRKDEKHTFVLDTVEAMVASNIPLHKVDHPAFQNWLHKYMPGCGDLPKSRTLRESYVPELRTMKFEELKQILKEKAIVVYCDETTDSSGRAVFNILVQTVTDSDKQQLYLASSVVLDVVNSESCANAILGCLNKLEKTIQDVVAVVSDSARYMTKCARILKGLNSDLQHVQCWPHKLHNAANTFQKTLPELNAAVTKVKKVFLHARKRSNEYLLFLQEKYPDDKTKWTLFPIPCITRWNSWKKSVNYLHAHFTDIMEFLEGQQDEDEDDDFDEEEDASKDSKCIKYLKSLTAEEKEKVKVQAEFVSIKWREIEVLIQLLQTNKFPTSHLIYQKIDAIERRFCLLSEGDGYEDLNFLNTLPNTRRNNNKKQLQAAAVKFRTQILKYARTDPARDYLLGLEALLSPRNLGRSALPVDEVKRHLKNIPFAKEIPIHEFVAGWSSLSTMVKEETRKPGFKSINLVDLLCALKGDFPIFASKCLQALWILPSNANSERSIRACNIVVTDLRRRLKPENAETLNIIYFNRNEENNQSYNPFTEGVEEEIDDEELLGLI</sequence>
<dbReference type="GO" id="GO:0006357">
    <property type="term" value="P:regulation of transcription by RNA polymerase II"/>
    <property type="evidence" value="ECO:0007669"/>
    <property type="project" value="InterPro"/>
</dbReference>
<feature type="domain" description="DUF659" evidence="1">
    <location>
        <begin position="142"/>
        <end position="279"/>
    </location>
</feature>
<evidence type="ECO:0000313" key="2">
    <source>
        <dbReference type="Proteomes" id="UP000504606"/>
    </source>
</evidence>
<evidence type="ECO:0000259" key="1">
    <source>
        <dbReference type="Pfam" id="PF04937"/>
    </source>
</evidence>
<organism evidence="2 3">
    <name type="scientific">Frankliniella occidentalis</name>
    <name type="common">Western flower thrips</name>
    <name type="synonym">Euthrips occidentalis</name>
    <dbReference type="NCBI Taxonomy" id="133901"/>
    <lineage>
        <taxon>Eukaryota</taxon>
        <taxon>Metazoa</taxon>
        <taxon>Ecdysozoa</taxon>
        <taxon>Arthropoda</taxon>
        <taxon>Hexapoda</taxon>
        <taxon>Insecta</taxon>
        <taxon>Pterygota</taxon>
        <taxon>Neoptera</taxon>
        <taxon>Paraneoptera</taxon>
        <taxon>Thysanoptera</taxon>
        <taxon>Terebrantia</taxon>
        <taxon>Thripoidea</taxon>
        <taxon>Thripidae</taxon>
        <taxon>Frankliniella</taxon>
    </lineage>
</organism>
<dbReference type="InterPro" id="IPR033375">
    <property type="entry name" value="Cggbp1"/>
</dbReference>
<dbReference type="OrthoDB" id="8192276at2759"/>
<reference evidence="3" key="1">
    <citation type="submission" date="2025-08" db="UniProtKB">
        <authorList>
            <consortium name="RefSeq"/>
        </authorList>
    </citation>
    <scope>IDENTIFICATION</scope>
    <source>
        <tissue evidence="3">Whole organism</tissue>
    </source>
</reference>
<keyword evidence="2" id="KW-1185">Reference proteome</keyword>
<dbReference type="SUPFAM" id="SSF53098">
    <property type="entry name" value="Ribonuclease H-like"/>
    <property type="match status" value="1"/>
</dbReference>
<dbReference type="AlphaFoldDB" id="A0A9C6TXI6"/>
<protein>
    <submittedName>
        <fullName evidence="3">Uncharacterized protein LOC127749561</fullName>
    </submittedName>
</protein>
<dbReference type="GeneID" id="127749561"/>
<dbReference type="InterPro" id="IPR007021">
    <property type="entry name" value="DUF659"/>
</dbReference>
<dbReference type="GO" id="GO:0003690">
    <property type="term" value="F:double-stranded DNA binding"/>
    <property type="evidence" value="ECO:0007669"/>
    <property type="project" value="InterPro"/>
</dbReference>
<dbReference type="GO" id="GO:0005634">
    <property type="term" value="C:nucleus"/>
    <property type="evidence" value="ECO:0007669"/>
    <property type="project" value="InterPro"/>
</dbReference>
<dbReference type="PANTHER" id="PTHR32344">
    <property type="entry name" value="U1-TYPE DOMAIN-CONTAINING PROTEIN"/>
    <property type="match status" value="1"/>
</dbReference>
<dbReference type="Pfam" id="PF04937">
    <property type="entry name" value="DUF659"/>
    <property type="match status" value="1"/>
</dbReference>
<dbReference type="Proteomes" id="UP000504606">
    <property type="component" value="Unplaced"/>
</dbReference>
<dbReference type="PANTHER" id="PTHR32344:SF1">
    <property type="entry name" value="U1-TYPE DOMAIN-CONTAINING PROTEIN"/>
    <property type="match status" value="1"/>
</dbReference>
<name>A0A9C6TXI6_FRAOC</name>
<dbReference type="InterPro" id="IPR012337">
    <property type="entry name" value="RNaseH-like_sf"/>
</dbReference>
<gene>
    <name evidence="3" type="primary">LOC127749561</name>
</gene>
<proteinExistence type="predicted"/>
<evidence type="ECO:0000313" key="3">
    <source>
        <dbReference type="RefSeq" id="XP_052124170.1"/>
    </source>
</evidence>
<dbReference type="KEGG" id="foc:127749561"/>
<dbReference type="RefSeq" id="XP_052124170.1">
    <property type="nucleotide sequence ID" value="XM_052268210.1"/>
</dbReference>